<dbReference type="OrthoDB" id="6619809at2"/>
<keyword evidence="3" id="KW-1185">Reference proteome</keyword>
<dbReference type="EMBL" id="CU468135">
    <property type="protein sequence ID" value="CAO97727.1"/>
    <property type="molecule type" value="Genomic_DNA"/>
</dbReference>
<feature type="region of interest" description="Disordered" evidence="1">
    <location>
        <begin position="113"/>
        <end position="135"/>
    </location>
</feature>
<dbReference type="eggNOG" id="ENOG5033EAF">
    <property type="taxonomic scope" value="Bacteria"/>
</dbReference>
<feature type="region of interest" description="Disordered" evidence="1">
    <location>
        <begin position="354"/>
        <end position="387"/>
    </location>
</feature>
<sequence>MTTIIDSQARGYIHKSETIDTRSTDERSHSVQGEETLKGFVSLATGPVPVHRLLHGQSVIIDHNTGPVLSSPPKGAAKTSVEQTAEIKKMADNVDGNDAKTLERMATLTSTVMSSHVSQTQTGNRTAESYKTSADSAIQTRSSTNPVRSQAAVEGGTDITAVGASGSRYVNVFGDMRLLELNNKLIVALNRAEAESNKSASKAVIRVVEAAGRAGQKGIDAEKQRLTGAITSGALGIALQGGTTFKATKALGNESASIKSNLKVATNLETGVRNNQNSIARAADNMLSKGSKLDRGVEAAMSKSHAPQMAEASELRNKHNVIQNKTQQTRTTTEFANQGIRSGQGMVEGGFGVQASQESRQAELARADQSVNNELSSTHQQTAKKSAEARAAAAQLLENILSNNNSAVSAIADRMR</sequence>
<reference evidence="2 3" key="1">
    <citation type="journal article" date="2008" name="Environ. Microbiol.">
        <title>The genome of Erwinia tasmaniensis strain Et1/99, a non-pathogenic bacterium in the genus Erwinia.</title>
        <authorList>
            <person name="Kube M."/>
            <person name="Migdoll A.M."/>
            <person name="Mueller I."/>
            <person name="Kuhl H."/>
            <person name="Beck A."/>
            <person name="Reinhardt R."/>
            <person name="Geider K."/>
        </authorList>
    </citation>
    <scope>NUCLEOTIDE SEQUENCE [LARGE SCALE GENOMIC DNA]</scope>
    <source>
        <strain evidence="3">DSM 17950 / CFBP 7177 / CIP 109463 / NCPPB 4357 / Et1/99</strain>
    </source>
</reference>
<evidence type="ECO:0000313" key="2">
    <source>
        <dbReference type="EMBL" id="CAO97727.1"/>
    </source>
</evidence>
<accession>B2VG38</accession>
<gene>
    <name evidence="2" type="ordered locus">ETA_26810</name>
</gene>
<dbReference type="RefSeq" id="WP_012442388.1">
    <property type="nucleotide sequence ID" value="NC_010694.1"/>
</dbReference>
<proteinExistence type="predicted"/>
<evidence type="ECO:0000313" key="3">
    <source>
        <dbReference type="Proteomes" id="UP000001726"/>
    </source>
</evidence>
<protein>
    <submittedName>
        <fullName evidence="2">Uncharacterized protein</fullName>
    </submittedName>
</protein>
<evidence type="ECO:0000256" key="1">
    <source>
        <dbReference type="SAM" id="MobiDB-lite"/>
    </source>
</evidence>
<dbReference type="KEGG" id="eta:ETA_26810"/>
<feature type="compositionally biased region" description="Polar residues" evidence="1">
    <location>
        <begin position="369"/>
        <end position="381"/>
    </location>
</feature>
<name>B2VG38_ERWT9</name>
<dbReference type="STRING" id="465817.ETA_26810"/>
<dbReference type="AlphaFoldDB" id="B2VG38"/>
<dbReference type="HOGENOM" id="CLU_660122_0_0_6"/>
<organism evidence="2 3">
    <name type="scientific">Erwinia tasmaniensis (strain DSM 17950 / CFBP 7177 / CIP 109463 / NCPPB 4357 / Et1/99)</name>
    <dbReference type="NCBI Taxonomy" id="465817"/>
    <lineage>
        <taxon>Bacteria</taxon>
        <taxon>Pseudomonadati</taxon>
        <taxon>Pseudomonadota</taxon>
        <taxon>Gammaproteobacteria</taxon>
        <taxon>Enterobacterales</taxon>
        <taxon>Erwiniaceae</taxon>
        <taxon>Erwinia</taxon>
    </lineage>
</organism>
<dbReference type="Proteomes" id="UP000001726">
    <property type="component" value="Chromosome"/>
</dbReference>